<evidence type="ECO:0008006" key="3">
    <source>
        <dbReference type="Google" id="ProtNLM"/>
    </source>
</evidence>
<sequence>MRLTTTTQQFVLPGGHDCFGNCHASTVAALPDGQLRVACSADNGEHWESGLDLEQEPGEFFYPAIIADGDTLHVTYTWNRKNIVYCALIFSG</sequence>
<evidence type="ECO:0000313" key="1">
    <source>
        <dbReference type="EMBL" id="ERO57503.1"/>
    </source>
</evidence>
<comment type="caution">
    <text evidence="1">The sequence shown here is derived from an EMBL/GenBank/DDBJ whole genome shotgun (WGS) entry which is preliminary data.</text>
</comment>
<dbReference type="SUPFAM" id="SSF50939">
    <property type="entry name" value="Sialidases"/>
    <property type="match status" value="1"/>
</dbReference>
<dbReference type="CDD" id="cd15482">
    <property type="entry name" value="Sialidase_non-viral"/>
    <property type="match status" value="1"/>
</dbReference>
<dbReference type="AlphaFoldDB" id="A0AAV3K9Q2"/>
<dbReference type="EMBL" id="AMWE01000004">
    <property type="protein sequence ID" value="ERO57503.1"/>
    <property type="molecule type" value="Genomic_DNA"/>
</dbReference>
<evidence type="ECO:0000313" key="2">
    <source>
        <dbReference type="Proteomes" id="UP000017142"/>
    </source>
</evidence>
<gene>
    <name evidence="1" type="ORF">A544_4094</name>
</gene>
<organism evidence="1 2">
    <name type="scientific">Dickeya solani D s0432-1</name>
    <dbReference type="NCBI Taxonomy" id="1231725"/>
    <lineage>
        <taxon>Bacteria</taxon>
        <taxon>Pseudomonadati</taxon>
        <taxon>Pseudomonadota</taxon>
        <taxon>Gammaproteobacteria</taxon>
        <taxon>Enterobacterales</taxon>
        <taxon>Pectobacteriaceae</taxon>
        <taxon>Dickeya</taxon>
    </lineage>
</organism>
<reference evidence="2" key="1">
    <citation type="journal article" date="2013" name="Diversity">
        <title>Genome Sequence of Dickeya solani, a New soft Rot Pathogen of Potato, Suggests its Emergence May Be Related to a Novel Combination of Non-Ribosomal Peptide/Polyketide Synthetase Clusters.</title>
        <authorList>
            <person name="Garlant L."/>
            <person name="Koskinen P."/>
            <person name="Rouhiainen L."/>
            <person name="Laine P."/>
            <person name="Paulin L."/>
            <person name="Auvinen P."/>
            <person name="Holm L."/>
            <person name="Pirhonen M."/>
        </authorList>
    </citation>
    <scope>NUCLEOTIDE SEQUENCE [LARGE SCALE GENOMIC DNA]</scope>
    <source>
        <strain evidence="2">D s0432-1</strain>
    </source>
</reference>
<name>A0AAV3K9Q2_9GAMM</name>
<accession>A0AAV3K9Q2</accession>
<dbReference type="PANTHER" id="PTHR43752:SF2">
    <property type="entry name" value="BNR_ASP-BOX REPEAT FAMILY PROTEIN"/>
    <property type="match status" value="1"/>
</dbReference>
<dbReference type="Proteomes" id="UP000017142">
    <property type="component" value="Unassembled WGS sequence"/>
</dbReference>
<dbReference type="InterPro" id="IPR036278">
    <property type="entry name" value="Sialidase_sf"/>
</dbReference>
<proteinExistence type="predicted"/>
<dbReference type="PANTHER" id="PTHR43752">
    <property type="entry name" value="BNR/ASP-BOX REPEAT FAMILY PROTEIN"/>
    <property type="match status" value="1"/>
</dbReference>
<protein>
    <recommendedName>
        <fullName evidence="3">Sialidase domain-containing protein</fullName>
    </recommendedName>
</protein>